<name>X2C865_HIRNI</name>
<proteinExistence type="predicted"/>
<feature type="transmembrane region" description="Helical" evidence="1">
    <location>
        <begin position="47"/>
        <end position="69"/>
    </location>
</feature>
<gene>
    <name evidence="2" type="primary">ND6</name>
</gene>
<dbReference type="AlphaFoldDB" id="X2C865"/>
<organism evidence="2">
    <name type="scientific">Hirudo nipponia</name>
    <name type="common">Korean blood-sucking leech</name>
    <dbReference type="NCBI Taxonomy" id="42736"/>
    <lineage>
        <taxon>Eukaryota</taxon>
        <taxon>Metazoa</taxon>
        <taxon>Spiralia</taxon>
        <taxon>Lophotrochozoa</taxon>
        <taxon>Annelida</taxon>
        <taxon>Clitellata</taxon>
        <taxon>Hirudinea</taxon>
        <taxon>Hirudinida</taxon>
        <taxon>Hirudiniformes</taxon>
        <taxon>Hirudinidae</taxon>
        <taxon>Hirudo</taxon>
    </lineage>
</organism>
<geneLocation type="mitochondrion" evidence="2"/>
<feature type="transmembrane region" description="Helical" evidence="1">
    <location>
        <begin position="7"/>
        <end position="35"/>
    </location>
</feature>
<evidence type="ECO:0000256" key="1">
    <source>
        <dbReference type="SAM" id="Phobius"/>
    </source>
</evidence>
<keyword evidence="2" id="KW-0496">Mitochondrion</keyword>
<keyword evidence="1" id="KW-0472">Membrane</keyword>
<keyword evidence="1" id="KW-0812">Transmembrane</keyword>
<dbReference type="EMBL" id="KC667144">
    <property type="protein sequence ID" value="AGL10932.1"/>
    <property type="molecule type" value="Genomic_DNA"/>
</dbReference>
<dbReference type="CTD" id="4541"/>
<accession>X2C865</accession>
<evidence type="ECO:0000313" key="2">
    <source>
        <dbReference type="EMBL" id="AGL10932.1"/>
    </source>
</evidence>
<dbReference type="RefSeq" id="YP_009019392.1">
    <property type="nucleotide sequence ID" value="NC_023776.1"/>
</dbReference>
<feature type="transmembrane region" description="Helical" evidence="1">
    <location>
        <begin position="119"/>
        <end position="142"/>
    </location>
</feature>
<dbReference type="GeneID" id="18667225"/>
<reference evidence="2" key="1">
    <citation type="journal article" date="2014" name="Mitochondrial DNA">
        <title>Complete mitochondrial genome of Phoxinus tumensis (Cypriniformes: Cyprinidae).</title>
        <authorList>
            <person name="Xu W."/>
            <person name="Chen A."/>
            <person name="Xia R."/>
            <person name="Fu C."/>
        </authorList>
    </citation>
    <scope>NUCLEOTIDE SEQUENCE</scope>
</reference>
<keyword evidence="1" id="KW-1133">Transmembrane helix</keyword>
<feature type="transmembrane region" description="Helical" evidence="1">
    <location>
        <begin position="81"/>
        <end position="99"/>
    </location>
</feature>
<protein>
    <submittedName>
        <fullName evidence="2">NADH dehydrogenase subunit 6</fullName>
    </submittedName>
</protein>
<sequence>MIDPFCFLIVILFLNMLFISTPLVMLLNILFISLMLSCMFSILFSNWFAFMIFLIYVGGMLVMFSYFVALTPNQFIRLNKVVFSLFIGLLALMSLLNSDMKPYKYTYASLYDSMYNSCYFYMLILMILLLLLMMLIVVKLVYSSKGPLRPFKYDNTITKKSSSYKSFKRGNSWFTSPS</sequence>